<dbReference type="InterPro" id="IPR046052">
    <property type="entry name" value="DUF6010"/>
</dbReference>
<feature type="transmembrane region" description="Helical" evidence="1">
    <location>
        <begin position="65"/>
        <end position="82"/>
    </location>
</feature>
<feature type="transmembrane region" description="Helical" evidence="1">
    <location>
        <begin position="119"/>
        <end position="140"/>
    </location>
</feature>
<accession>A0ABP4WML9</accession>
<keyword evidence="3" id="KW-1185">Reference proteome</keyword>
<organism evidence="2 3">
    <name type="scientific">Kocuria aegyptia</name>
    <dbReference type="NCBI Taxonomy" id="330943"/>
    <lineage>
        <taxon>Bacteria</taxon>
        <taxon>Bacillati</taxon>
        <taxon>Actinomycetota</taxon>
        <taxon>Actinomycetes</taxon>
        <taxon>Micrococcales</taxon>
        <taxon>Micrococcaceae</taxon>
        <taxon>Kocuria</taxon>
    </lineage>
</organism>
<feature type="transmembrane region" description="Helical" evidence="1">
    <location>
        <begin position="40"/>
        <end position="59"/>
    </location>
</feature>
<reference evidence="3" key="1">
    <citation type="journal article" date="2019" name="Int. J. Syst. Evol. Microbiol.">
        <title>The Global Catalogue of Microorganisms (GCM) 10K type strain sequencing project: providing services to taxonomists for standard genome sequencing and annotation.</title>
        <authorList>
            <consortium name="The Broad Institute Genomics Platform"/>
            <consortium name="The Broad Institute Genome Sequencing Center for Infectious Disease"/>
            <person name="Wu L."/>
            <person name="Ma J."/>
        </authorList>
    </citation>
    <scope>NUCLEOTIDE SEQUENCE [LARGE SCALE GENOMIC DNA]</scope>
    <source>
        <strain evidence="3">JCM 14735</strain>
    </source>
</reference>
<proteinExistence type="predicted"/>
<dbReference type="EMBL" id="BAAAOA010000015">
    <property type="protein sequence ID" value="GAA1755481.1"/>
    <property type="molecule type" value="Genomic_DNA"/>
</dbReference>
<feature type="transmembrane region" description="Helical" evidence="1">
    <location>
        <begin position="89"/>
        <end position="107"/>
    </location>
</feature>
<keyword evidence="1" id="KW-0812">Transmembrane</keyword>
<name>A0ABP4WML9_9MICC</name>
<evidence type="ECO:0000313" key="2">
    <source>
        <dbReference type="EMBL" id="GAA1755481.1"/>
    </source>
</evidence>
<dbReference type="RefSeq" id="WP_344120949.1">
    <property type="nucleotide sequence ID" value="NZ_BAAAOA010000015.1"/>
</dbReference>
<keyword evidence="1" id="KW-1133">Transmembrane helix</keyword>
<gene>
    <name evidence="2" type="ORF">GCM10009767_13520</name>
</gene>
<evidence type="ECO:0008006" key="4">
    <source>
        <dbReference type="Google" id="ProtNLM"/>
    </source>
</evidence>
<dbReference type="Pfam" id="PF19473">
    <property type="entry name" value="DUF6010"/>
    <property type="match status" value="1"/>
</dbReference>
<protein>
    <recommendedName>
        <fullName evidence="4">Integral membrane protein</fullName>
    </recommendedName>
</protein>
<evidence type="ECO:0000313" key="3">
    <source>
        <dbReference type="Proteomes" id="UP001501204"/>
    </source>
</evidence>
<sequence length="167" mass="18101">MEISVPSASYLLGGAVNGAILAFVAYLLSRYVRDIAGRALLAVVLVATGGFYVGFAITAGAGPHWVVLELVQTGVLATFAVLGLRRFPYWLAAGWALHPLWDIPLHLWGPGHAFAPEAYAVSCLTYDWAVALYVIIAYTATGTTRFRGRRALMTTAHQESRQHRPTT</sequence>
<keyword evidence="1" id="KW-0472">Membrane</keyword>
<dbReference type="Proteomes" id="UP001501204">
    <property type="component" value="Unassembled WGS sequence"/>
</dbReference>
<comment type="caution">
    <text evidence="2">The sequence shown here is derived from an EMBL/GenBank/DDBJ whole genome shotgun (WGS) entry which is preliminary data.</text>
</comment>
<evidence type="ECO:0000256" key="1">
    <source>
        <dbReference type="SAM" id="Phobius"/>
    </source>
</evidence>
<feature type="transmembrane region" description="Helical" evidence="1">
    <location>
        <begin position="6"/>
        <end position="28"/>
    </location>
</feature>